<keyword evidence="3 6" id="KW-0540">Nuclease</keyword>
<dbReference type="EMBL" id="JAGGLI010000018">
    <property type="protein sequence ID" value="MBP2027925.1"/>
    <property type="molecule type" value="Genomic_DNA"/>
</dbReference>
<evidence type="ECO:0000259" key="7">
    <source>
        <dbReference type="PROSITE" id="PS50142"/>
    </source>
</evidence>
<comment type="function">
    <text evidence="6">Involved in correct processing of both the 5' and 3' ends of 23S rRNA precursor. Processes 30S rRNA precursor transcript even in absence of ribonuclease 3 (Rnc); Rnc processes 30S rRNA into smaller rRNA precursors.</text>
</comment>
<feature type="domain" description="RNase III" evidence="7">
    <location>
        <begin position="1"/>
        <end position="110"/>
    </location>
</feature>
<dbReference type="Pfam" id="PF00636">
    <property type="entry name" value="Ribonuclease_3"/>
    <property type="match status" value="1"/>
</dbReference>
<comment type="cofactor">
    <cofactor evidence="6">
        <name>Mg(2+)</name>
        <dbReference type="ChEBI" id="CHEBI:18420"/>
    </cofactor>
</comment>
<dbReference type="HAMAP" id="MF_01468">
    <property type="entry name" value="RNase_Mini_III"/>
    <property type="match status" value="1"/>
</dbReference>
<evidence type="ECO:0000256" key="3">
    <source>
        <dbReference type="ARBA" id="ARBA00022722"/>
    </source>
</evidence>
<evidence type="ECO:0000256" key="1">
    <source>
        <dbReference type="ARBA" id="ARBA00022517"/>
    </source>
</evidence>
<evidence type="ECO:0000313" key="9">
    <source>
        <dbReference type="Proteomes" id="UP001314903"/>
    </source>
</evidence>
<comment type="caution">
    <text evidence="8">The sequence shown here is derived from an EMBL/GenBank/DDBJ whole genome shotgun (WGS) entry which is preliminary data.</text>
</comment>
<keyword evidence="6" id="KW-0694">RNA-binding</keyword>
<evidence type="ECO:0000256" key="6">
    <source>
        <dbReference type="HAMAP-Rule" id="MF_01468"/>
    </source>
</evidence>
<keyword evidence="6" id="KW-0460">Magnesium</keyword>
<keyword evidence="9" id="KW-1185">Reference proteome</keyword>
<dbReference type="GO" id="GO:0016787">
    <property type="term" value="F:hydrolase activity"/>
    <property type="evidence" value="ECO:0007669"/>
    <property type="project" value="UniProtKB-KW"/>
</dbReference>
<dbReference type="PANTHER" id="PTHR34276:SF1">
    <property type="entry name" value="MINI-RIBONUCLEASE 3"/>
    <property type="match status" value="1"/>
</dbReference>
<comment type="subunit">
    <text evidence="6">Homodimer.</text>
</comment>
<accession>A0ABS4KJF8</accession>
<reference evidence="8 9" key="1">
    <citation type="submission" date="2021-03" db="EMBL/GenBank/DDBJ databases">
        <title>Genomic Encyclopedia of Type Strains, Phase IV (KMG-IV): sequencing the most valuable type-strain genomes for metagenomic binning, comparative biology and taxonomic classification.</title>
        <authorList>
            <person name="Goeker M."/>
        </authorList>
    </citation>
    <scope>NUCLEOTIDE SEQUENCE [LARGE SCALE GENOMIC DNA]</scope>
    <source>
        <strain evidence="8 9">DSM 27512</strain>
    </source>
</reference>
<comment type="similarity">
    <text evidence="6">Belongs to the MrnC RNase family.</text>
</comment>
<dbReference type="InterPro" id="IPR000999">
    <property type="entry name" value="RNase_III_dom"/>
</dbReference>
<keyword evidence="6" id="KW-0699">rRNA-binding</keyword>
<dbReference type="SUPFAM" id="SSF69065">
    <property type="entry name" value="RNase III domain-like"/>
    <property type="match status" value="1"/>
</dbReference>
<dbReference type="Proteomes" id="UP001314903">
    <property type="component" value="Unassembled WGS sequence"/>
</dbReference>
<dbReference type="InterPro" id="IPR036389">
    <property type="entry name" value="RNase_III_sf"/>
</dbReference>
<dbReference type="PANTHER" id="PTHR34276">
    <property type="entry name" value="MINI-RIBONUCLEASE 3"/>
    <property type="match status" value="1"/>
</dbReference>
<dbReference type="InterPro" id="IPR008226">
    <property type="entry name" value="Mini3_fam"/>
</dbReference>
<evidence type="ECO:0000313" key="8">
    <source>
        <dbReference type="EMBL" id="MBP2027925.1"/>
    </source>
</evidence>
<comment type="subcellular location">
    <subcellularLocation>
        <location evidence="6">Cytoplasm</location>
    </subcellularLocation>
</comment>
<evidence type="ECO:0000256" key="4">
    <source>
        <dbReference type="ARBA" id="ARBA00022759"/>
    </source>
</evidence>
<keyword evidence="4 6" id="KW-0255">Endonuclease</keyword>
<keyword evidence="5 6" id="KW-0378">Hydrolase</keyword>
<evidence type="ECO:0000256" key="2">
    <source>
        <dbReference type="ARBA" id="ARBA00022552"/>
    </source>
</evidence>
<name>A0ABS4KJF8_9FIRM</name>
<dbReference type="PROSITE" id="PS50142">
    <property type="entry name" value="RNASE_3_2"/>
    <property type="match status" value="1"/>
</dbReference>
<dbReference type="EC" id="3.1.26.-" evidence="6"/>
<sequence length="131" mass="15064">METNQLGSLTLAFMGDAIYEIKVREMVIKRNPALKVNELHKETIKYVKASAQAKAVLGLFEEGYIREDDWNIVKRGRNQVSSIPKNAKVSDYRYATGFEALIGHLYFNEEHEKMDTLISRGMRIIEEAVRN</sequence>
<evidence type="ECO:0000256" key="5">
    <source>
        <dbReference type="ARBA" id="ARBA00022801"/>
    </source>
</evidence>
<dbReference type="RefSeq" id="WP_330623416.1">
    <property type="nucleotide sequence ID" value="NZ_JAGGLI010000018.1"/>
</dbReference>
<proteinExistence type="inferred from homology"/>
<dbReference type="PIRSF" id="PIRSF005520">
    <property type="entry name" value="UCP005520"/>
    <property type="match status" value="1"/>
</dbReference>
<feature type="active site" evidence="6">
    <location>
        <position position="16"/>
    </location>
</feature>
<dbReference type="Gene3D" id="1.10.1520.10">
    <property type="entry name" value="Ribonuclease III domain"/>
    <property type="match status" value="1"/>
</dbReference>
<keyword evidence="6" id="KW-0963">Cytoplasm</keyword>
<gene>
    <name evidence="6" type="primary">mrnC</name>
    <name evidence="8" type="ORF">J2Z35_001723</name>
</gene>
<keyword evidence="1 6" id="KW-0690">Ribosome biogenesis</keyword>
<keyword evidence="2 6" id="KW-0698">rRNA processing</keyword>
<organism evidence="8 9">
    <name type="scientific">Acetoanaerobium pronyense</name>
    <dbReference type="NCBI Taxonomy" id="1482736"/>
    <lineage>
        <taxon>Bacteria</taxon>
        <taxon>Bacillati</taxon>
        <taxon>Bacillota</taxon>
        <taxon>Clostridia</taxon>
        <taxon>Peptostreptococcales</taxon>
        <taxon>Filifactoraceae</taxon>
        <taxon>Acetoanaerobium</taxon>
    </lineage>
</organism>
<protein>
    <recommendedName>
        <fullName evidence="6">Mini-ribonuclease 3</fullName>
        <shortName evidence="6">Mini-3</shortName>
        <shortName evidence="6">Mini-RNase 3</shortName>
        <ecNumber evidence="6">3.1.26.-</ecNumber>
    </recommendedName>
    <alternativeName>
        <fullName evidence="6">Mini-RNase III</fullName>
        <shortName evidence="6">Mini-III</shortName>
    </alternativeName>
</protein>